<protein>
    <submittedName>
        <fullName evidence="1">8107_t:CDS:1</fullName>
    </submittedName>
</protein>
<comment type="caution">
    <text evidence="1">The sequence shown here is derived from an EMBL/GenBank/DDBJ whole genome shotgun (WGS) entry which is preliminary data.</text>
</comment>
<sequence>MNVLGVYNEVYRICERYEDMVALKRLHGTNDLTEAFLNEDEIIDKLKGYDDVLSSAEKQVNHPQAIYTSRLIMTCDSLDNLRI</sequence>
<organism evidence="1 2">
    <name type="scientific">Funneliformis mosseae</name>
    <name type="common">Endomycorrhizal fungus</name>
    <name type="synonym">Glomus mosseae</name>
    <dbReference type="NCBI Taxonomy" id="27381"/>
    <lineage>
        <taxon>Eukaryota</taxon>
        <taxon>Fungi</taxon>
        <taxon>Fungi incertae sedis</taxon>
        <taxon>Mucoromycota</taxon>
        <taxon>Glomeromycotina</taxon>
        <taxon>Glomeromycetes</taxon>
        <taxon>Glomerales</taxon>
        <taxon>Glomeraceae</taxon>
        <taxon>Funneliformis</taxon>
    </lineage>
</organism>
<evidence type="ECO:0000313" key="1">
    <source>
        <dbReference type="EMBL" id="CAG8440423.1"/>
    </source>
</evidence>
<name>A0A9N8YN25_FUNMO</name>
<dbReference type="EMBL" id="CAJVPP010000079">
    <property type="protein sequence ID" value="CAG8440423.1"/>
    <property type="molecule type" value="Genomic_DNA"/>
</dbReference>
<evidence type="ECO:0000313" key="2">
    <source>
        <dbReference type="Proteomes" id="UP000789375"/>
    </source>
</evidence>
<proteinExistence type="predicted"/>
<gene>
    <name evidence="1" type="ORF">FMOSSE_LOCUS765</name>
</gene>
<accession>A0A9N8YN25</accession>
<reference evidence="1" key="1">
    <citation type="submission" date="2021-06" db="EMBL/GenBank/DDBJ databases">
        <authorList>
            <person name="Kallberg Y."/>
            <person name="Tangrot J."/>
            <person name="Rosling A."/>
        </authorList>
    </citation>
    <scope>NUCLEOTIDE SEQUENCE</scope>
    <source>
        <strain evidence="1">87-6 pot B 2015</strain>
    </source>
</reference>
<dbReference type="Proteomes" id="UP000789375">
    <property type="component" value="Unassembled WGS sequence"/>
</dbReference>
<dbReference type="AlphaFoldDB" id="A0A9N8YN25"/>
<keyword evidence="2" id="KW-1185">Reference proteome</keyword>